<dbReference type="PANTHER" id="PTHR23225:SF2">
    <property type="entry name" value="AT09679P-RELATED"/>
    <property type="match status" value="1"/>
</dbReference>
<dbReference type="Proteomes" id="UP000012174">
    <property type="component" value="Unassembled WGS sequence"/>
</dbReference>
<dbReference type="HOGENOM" id="CLU_024592_1_0_1"/>
<dbReference type="AlphaFoldDB" id="M7TMA7"/>
<dbReference type="KEGG" id="ela:UCREL1_1914"/>
<evidence type="ECO:0000259" key="2">
    <source>
        <dbReference type="SMART" id="SM00355"/>
    </source>
</evidence>
<evidence type="ECO:0000313" key="3">
    <source>
        <dbReference type="EMBL" id="EMR71046.1"/>
    </source>
</evidence>
<name>M7TMA7_EUTLA</name>
<feature type="region of interest" description="Disordered" evidence="1">
    <location>
        <begin position="367"/>
        <end position="401"/>
    </location>
</feature>
<dbReference type="InterPro" id="IPR039970">
    <property type="entry name" value="TF_Grauzone"/>
</dbReference>
<dbReference type="eggNOG" id="ENOG502S60G">
    <property type="taxonomic scope" value="Eukaryota"/>
</dbReference>
<protein>
    <submittedName>
        <fullName evidence="3">Putative c2h2 finger domain-containing protein</fullName>
    </submittedName>
</protein>
<reference evidence="4" key="1">
    <citation type="journal article" date="2013" name="Genome Announc.">
        <title>Draft genome sequence of the grapevine dieback fungus Eutypa lata UCR-EL1.</title>
        <authorList>
            <person name="Blanco-Ulate B."/>
            <person name="Rolshausen P.E."/>
            <person name="Cantu D."/>
        </authorList>
    </citation>
    <scope>NUCLEOTIDE SEQUENCE [LARGE SCALE GENOMIC DNA]</scope>
    <source>
        <strain evidence="4">UCR-EL1</strain>
    </source>
</reference>
<dbReference type="EMBL" id="KB705722">
    <property type="protein sequence ID" value="EMR71046.1"/>
    <property type="molecule type" value="Genomic_DNA"/>
</dbReference>
<feature type="compositionally biased region" description="Acidic residues" evidence="1">
    <location>
        <begin position="388"/>
        <end position="401"/>
    </location>
</feature>
<dbReference type="GO" id="GO:0003700">
    <property type="term" value="F:DNA-binding transcription factor activity"/>
    <property type="evidence" value="ECO:0007669"/>
    <property type="project" value="InterPro"/>
</dbReference>
<feature type="compositionally biased region" description="Basic and acidic residues" evidence="1">
    <location>
        <begin position="58"/>
        <end position="73"/>
    </location>
</feature>
<feature type="compositionally biased region" description="Low complexity" evidence="1">
    <location>
        <begin position="94"/>
        <end position="106"/>
    </location>
</feature>
<feature type="domain" description="C2H2-type" evidence="2">
    <location>
        <begin position="139"/>
        <end position="163"/>
    </location>
</feature>
<feature type="compositionally biased region" description="Polar residues" evidence="1">
    <location>
        <begin position="1"/>
        <end position="17"/>
    </location>
</feature>
<feature type="region of interest" description="Disordered" evidence="1">
    <location>
        <begin position="1"/>
        <end position="113"/>
    </location>
</feature>
<dbReference type="Gene3D" id="3.30.160.60">
    <property type="entry name" value="Classic Zinc Finger"/>
    <property type="match status" value="1"/>
</dbReference>
<proteinExistence type="predicted"/>
<gene>
    <name evidence="3" type="ORF">UCREL1_1914</name>
</gene>
<accession>M7TMA7</accession>
<dbReference type="OrthoDB" id="5388486at2759"/>
<sequence length="401" mass="45317">MRGLSMSSDDSCSNADQWSPPELSHMPQPMSPDTHTPEVKEEIHIAESPSYSPLGPDDEAHSADEVEHPNVKIEDEDEEYQPTKRTRRPNPHPSRASKASKRACSSHTSHAKRIKTEPNNALGNIATNKASLKGTKRNFPCKECRDITFKDENGLLKHIKAQHTRPFICVFHFAGCKSTFASKNEWKRHCSSQHLLLNYWLCQQDQCAKVSNSHTSTKSSASWQGQCGSPHNGSEGIPALPNGAIFNRKDLYTQHLRRMHVPPNVKKQVKQKKSVPEWEDNERTYQDQAHRTRCHLPNRMDCPAPGCKIEFEGPSAWDERMEHVAKHLDKVGLGVEMPIEFGGDHDATLIEWATRPEVSIIRRDDKGGWELHNPLRPTGHPRKGMTAADEDEDAEGEEFDE</sequence>
<evidence type="ECO:0000256" key="1">
    <source>
        <dbReference type="SAM" id="MobiDB-lite"/>
    </source>
</evidence>
<dbReference type="PANTHER" id="PTHR23225">
    <property type="entry name" value="ZINC FINGER PROTEIN"/>
    <property type="match status" value="1"/>
</dbReference>
<organism evidence="3 4">
    <name type="scientific">Eutypa lata (strain UCR-EL1)</name>
    <name type="common">Grapevine dieback disease fungus</name>
    <name type="synonym">Eutypa armeniacae</name>
    <dbReference type="NCBI Taxonomy" id="1287681"/>
    <lineage>
        <taxon>Eukaryota</taxon>
        <taxon>Fungi</taxon>
        <taxon>Dikarya</taxon>
        <taxon>Ascomycota</taxon>
        <taxon>Pezizomycotina</taxon>
        <taxon>Sordariomycetes</taxon>
        <taxon>Xylariomycetidae</taxon>
        <taxon>Xylariales</taxon>
        <taxon>Diatrypaceae</taxon>
        <taxon>Eutypa</taxon>
    </lineage>
</organism>
<dbReference type="SMART" id="SM00355">
    <property type="entry name" value="ZnF_C2H2"/>
    <property type="match status" value="2"/>
</dbReference>
<dbReference type="InterPro" id="IPR013087">
    <property type="entry name" value="Znf_C2H2_type"/>
</dbReference>
<feature type="domain" description="C2H2-type" evidence="2">
    <location>
        <begin position="167"/>
        <end position="194"/>
    </location>
</feature>
<dbReference type="OMA" id="HLRRMHV"/>
<evidence type="ECO:0000313" key="4">
    <source>
        <dbReference type="Proteomes" id="UP000012174"/>
    </source>
</evidence>
<feature type="compositionally biased region" description="Basic and acidic residues" evidence="1">
    <location>
        <begin position="35"/>
        <end position="45"/>
    </location>
</feature>
<keyword evidence="4" id="KW-1185">Reference proteome</keyword>